<keyword evidence="1" id="KW-0732">Signal</keyword>
<reference evidence="2 3" key="1">
    <citation type="journal article" date="2020" name="Nature">
        <title>Six reference-quality genomes reveal evolution of bat adaptations.</title>
        <authorList>
            <person name="Jebb D."/>
            <person name="Huang Z."/>
            <person name="Pippel M."/>
            <person name="Hughes G.M."/>
            <person name="Lavrichenko K."/>
            <person name="Devanna P."/>
            <person name="Winkler S."/>
            <person name="Jermiin L.S."/>
            <person name="Skirmuntt E.C."/>
            <person name="Katzourakis A."/>
            <person name="Burkitt-Gray L."/>
            <person name="Ray D.A."/>
            <person name="Sullivan K.A.M."/>
            <person name="Roscito J.G."/>
            <person name="Kirilenko B.M."/>
            <person name="Davalos L.M."/>
            <person name="Corthals A.P."/>
            <person name="Power M.L."/>
            <person name="Jones G."/>
            <person name="Ransome R.D."/>
            <person name="Dechmann D.K.N."/>
            <person name="Locatelli A.G."/>
            <person name="Puechmaille S.J."/>
            <person name="Fedrigo O."/>
            <person name="Jarvis E.D."/>
            <person name="Hiller M."/>
            <person name="Vernes S.C."/>
            <person name="Myers E.W."/>
            <person name="Teeling E.C."/>
        </authorList>
    </citation>
    <scope>NUCLEOTIDE SEQUENCE [LARGE SCALE GENOMIC DNA]</scope>
    <source>
        <strain evidence="2">Bat1K_MPI-CBG_1</strain>
    </source>
</reference>
<protein>
    <recommendedName>
        <fullName evidence="4">Secreted protein</fullName>
    </recommendedName>
</protein>
<accession>A0A833ZAW8</accession>
<evidence type="ECO:0000256" key="1">
    <source>
        <dbReference type="SAM" id="SignalP"/>
    </source>
</evidence>
<evidence type="ECO:0000313" key="2">
    <source>
        <dbReference type="EMBL" id="KAF6088325.1"/>
    </source>
</evidence>
<sequence>MWVGLCTLWDFLRTSPVRLGVSLCVPQPPWVFSISVPRLYFPALGSWVSHSALLHNSRLSGSATCHPLAGVCQLLLVHPGSTHCGLEHPGCLTRPVPTLYALCTMTQAQLPDCAPPTGLDECVYFNFLVV</sequence>
<dbReference type="AlphaFoldDB" id="A0A833ZAW8"/>
<name>A0A833ZAW8_9CHIR</name>
<organism evidence="2 3">
    <name type="scientific">Phyllostomus discolor</name>
    <name type="common">pale spear-nosed bat</name>
    <dbReference type="NCBI Taxonomy" id="89673"/>
    <lineage>
        <taxon>Eukaryota</taxon>
        <taxon>Metazoa</taxon>
        <taxon>Chordata</taxon>
        <taxon>Craniata</taxon>
        <taxon>Vertebrata</taxon>
        <taxon>Euteleostomi</taxon>
        <taxon>Mammalia</taxon>
        <taxon>Eutheria</taxon>
        <taxon>Laurasiatheria</taxon>
        <taxon>Chiroptera</taxon>
        <taxon>Yangochiroptera</taxon>
        <taxon>Phyllostomidae</taxon>
        <taxon>Phyllostominae</taxon>
        <taxon>Phyllostomus</taxon>
    </lineage>
</organism>
<dbReference type="EMBL" id="JABVXQ010000010">
    <property type="protein sequence ID" value="KAF6088325.1"/>
    <property type="molecule type" value="Genomic_DNA"/>
</dbReference>
<gene>
    <name evidence="2" type="ORF">HJG60_008177</name>
</gene>
<evidence type="ECO:0000313" key="3">
    <source>
        <dbReference type="Proteomes" id="UP000664940"/>
    </source>
</evidence>
<dbReference type="Proteomes" id="UP000664940">
    <property type="component" value="Unassembled WGS sequence"/>
</dbReference>
<evidence type="ECO:0008006" key="4">
    <source>
        <dbReference type="Google" id="ProtNLM"/>
    </source>
</evidence>
<proteinExistence type="predicted"/>
<comment type="caution">
    <text evidence="2">The sequence shown here is derived from an EMBL/GenBank/DDBJ whole genome shotgun (WGS) entry which is preliminary data.</text>
</comment>
<feature type="signal peptide" evidence="1">
    <location>
        <begin position="1"/>
        <end position="20"/>
    </location>
</feature>
<feature type="chain" id="PRO_5032453103" description="Secreted protein" evidence="1">
    <location>
        <begin position="21"/>
        <end position="130"/>
    </location>
</feature>